<feature type="signal peptide" evidence="8">
    <location>
        <begin position="1"/>
        <end position="18"/>
    </location>
</feature>
<comment type="cofactor">
    <cofactor evidence="1">
        <name>L-ascorbate</name>
        <dbReference type="ChEBI" id="CHEBI:38290"/>
    </cofactor>
</comment>
<dbReference type="Pfam" id="PF13640">
    <property type="entry name" value="2OG-FeII_Oxy_3"/>
    <property type="match status" value="1"/>
</dbReference>
<dbReference type="GO" id="GO:0051213">
    <property type="term" value="F:dioxygenase activity"/>
    <property type="evidence" value="ECO:0007669"/>
    <property type="project" value="UniProtKB-KW"/>
</dbReference>
<organism evidence="10 11">
    <name type="scientific">Cyclotella atomus</name>
    <dbReference type="NCBI Taxonomy" id="382360"/>
    <lineage>
        <taxon>Eukaryota</taxon>
        <taxon>Sar</taxon>
        <taxon>Stramenopiles</taxon>
        <taxon>Ochrophyta</taxon>
        <taxon>Bacillariophyta</taxon>
        <taxon>Coscinodiscophyceae</taxon>
        <taxon>Thalassiosirophycidae</taxon>
        <taxon>Stephanodiscales</taxon>
        <taxon>Stephanodiscaceae</taxon>
        <taxon>Cyclotella</taxon>
    </lineage>
</organism>
<keyword evidence="4" id="KW-0223">Dioxygenase</keyword>
<dbReference type="SUPFAM" id="SSF51197">
    <property type="entry name" value="Clavaminate synthase-like"/>
    <property type="match status" value="1"/>
</dbReference>
<dbReference type="EMBL" id="JALLPJ020001320">
    <property type="protein sequence ID" value="KAL3769994.1"/>
    <property type="molecule type" value="Genomic_DNA"/>
</dbReference>
<keyword evidence="11" id="KW-1185">Reference proteome</keyword>
<keyword evidence="8" id="KW-0732">Signal</keyword>
<dbReference type="GO" id="GO:0046872">
    <property type="term" value="F:metal ion binding"/>
    <property type="evidence" value="ECO:0007669"/>
    <property type="project" value="UniProtKB-KW"/>
</dbReference>
<evidence type="ECO:0000256" key="3">
    <source>
        <dbReference type="ARBA" id="ARBA00022896"/>
    </source>
</evidence>
<dbReference type="GO" id="GO:0031418">
    <property type="term" value="F:L-ascorbic acid binding"/>
    <property type="evidence" value="ECO:0007669"/>
    <property type="project" value="UniProtKB-KW"/>
</dbReference>
<dbReference type="InterPro" id="IPR006620">
    <property type="entry name" value="Pro_4_hyd_alph"/>
</dbReference>
<dbReference type="PANTHER" id="PTHR12907:SF26">
    <property type="entry name" value="HIF PROLYL HYDROXYLASE, ISOFORM C"/>
    <property type="match status" value="1"/>
</dbReference>
<evidence type="ECO:0000259" key="9">
    <source>
        <dbReference type="PROSITE" id="PS51471"/>
    </source>
</evidence>
<dbReference type="AlphaFoldDB" id="A0ABD3N2Y7"/>
<accession>A0ABD3N2Y7</accession>
<comment type="caution">
    <text evidence="10">The sequence shown here is derived from an EMBL/GenBank/DDBJ whole genome shotgun (WGS) entry which is preliminary data.</text>
</comment>
<evidence type="ECO:0000256" key="1">
    <source>
        <dbReference type="ARBA" id="ARBA00001961"/>
    </source>
</evidence>
<dbReference type="InterPro" id="IPR005123">
    <property type="entry name" value="Oxoglu/Fe-dep_dioxygenase_dom"/>
</dbReference>
<evidence type="ECO:0000256" key="6">
    <source>
        <dbReference type="ARBA" id="ARBA00023004"/>
    </source>
</evidence>
<dbReference type="Proteomes" id="UP001530400">
    <property type="component" value="Unassembled WGS sequence"/>
</dbReference>
<name>A0ABD3N2Y7_9STRA</name>
<feature type="compositionally biased region" description="Basic residues" evidence="7">
    <location>
        <begin position="53"/>
        <end position="69"/>
    </location>
</feature>
<dbReference type="InterPro" id="IPR051559">
    <property type="entry name" value="HIF_prolyl_hydroxylases"/>
</dbReference>
<feature type="chain" id="PRO_5044740910" description="Fe2OG dioxygenase domain-containing protein" evidence="8">
    <location>
        <begin position="19"/>
        <end position="361"/>
    </location>
</feature>
<evidence type="ECO:0000256" key="4">
    <source>
        <dbReference type="ARBA" id="ARBA00022964"/>
    </source>
</evidence>
<keyword evidence="6" id="KW-0408">Iron</keyword>
<evidence type="ECO:0000313" key="11">
    <source>
        <dbReference type="Proteomes" id="UP001530400"/>
    </source>
</evidence>
<dbReference type="InterPro" id="IPR044862">
    <property type="entry name" value="Pro_4_hyd_alph_FE2OG_OXY"/>
</dbReference>
<keyword evidence="2" id="KW-0479">Metal-binding</keyword>
<evidence type="ECO:0000256" key="7">
    <source>
        <dbReference type="SAM" id="MobiDB-lite"/>
    </source>
</evidence>
<reference evidence="10 11" key="1">
    <citation type="submission" date="2024-10" db="EMBL/GenBank/DDBJ databases">
        <title>Updated reference genomes for cyclostephanoid diatoms.</title>
        <authorList>
            <person name="Roberts W.R."/>
            <person name="Alverson A.J."/>
        </authorList>
    </citation>
    <scope>NUCLEOTIDE SEQUENCE [LARGE SCALE GENOMIC DNA]</scope>
    <source>
        <strain evidence="10 11">AJA010-31</strain>
    </source>
</reference>
<dbReference type="PROSITE" id="PS51471">
    <property type="entry name" value="FE2OG_OXY"/>
    <property type="match status" value="1"/>
</dbReference>
<protein>
    <recommendedName>
        <fullName evidence="9">Fe2OG dioxygenase domain-containing protein</fullName>
    </recommendedName>
</protein>
<gene>
    <name evidence="10" type="ORF">ACHAWO_008368</name>
</gene>
<feature type="domain" description="Fe2OG dioxygenase" evidence="9">
    <location>
        <begin position="198"/>
        <end position="334"/>
    </location>
</feature>
<evidence type="ECO:0000313" key="10">
    <source>
        <dbReference type="EMBL" id="KAL3769994.1"/>
    </source>
</evidence>
<dbReference type="Gene3D" id="2.60.120.620">
    <property type="entry name" value="q2cbj1_9rhob like domain"/>
    <property type="match status" value="1"/>
</dbReference>
<sequence>MNLFSLNALVVAIGSSHAFNTIGTLNIISNHRSDARLPTTLYAGGFGGSTKSKNNKGKAKGGGRLKKKAPPNLFTPEGRMEHIKERIYAADVSPLAKLSLQKLPDGELSLDIDPNAIAVVDNFLGEELITAMRKEAESLLPSMVPSQSTRWDEETQSVVAYEKKGVLSTQIEGGTAGYEKSPRLVEYIVTLTANLSHKLNQILPDDCHLTGDEQTNKLAVCLGDGSYYDKHIDNLGGTSDSGDRRKLTALLYIQPPGSHCGQPAYPHEKVEDDPRGGYFRAYDVPEMGEVTCIAPRGDRLVVFWSDSLVHDVSPSFAPNGHDERRWALTLWFIADKAGKIRATDSQVEERHFGANTGIGKG</sequence>
<keyword evidence="5" id="KW-0560">Oxidoreductase</keyword>
<dbReference type="PANTHER" id="PTHR12907">
    <property type="entry name" value="EGL NINE HOMOLOG-RELATED"/>
    <property type="match status" value="1"/>
</dbReference>
<keyword evidence="3" id="KW-0847">Vitamin C</keyword>
<dbReference type="SMART" id="SM00702">
    <property type="entry name" value="P4Hc"/>
    <property type="match status" value="1"/>
</dbReference>
<feature type="region of interest" description="Disordered" evidence="7">
    <location>
        <begin position="48"/>
        <end position="73"/>
    </location>
</feature>
<evidence type="ECO:0000256" key="5">
    <source>
        <dbReference type="ARBA" id="ARBA00023002"/>
    </source>
</evidence>
<evidence type="ECO:0000256" key="8">
    <source>
        <dbReference type="SAM" id="SignalP"/>
    </source>
</evidence>
<evidence type="ECO:0000256" key="2">
    <source>
        <dbReference type="ARBA" id="ARBA00022723"/>
    </source>
</evidence>
<proteinExistence type="predicted"/>